<dbReference type="CDD" id="cd00303">
    <property type="entry name" value="retropepsin_like"/>
    <property type="match status" value="1"/>
</dbReference>
<keyword evidence="4" id="KW-0540">Nuclease</keyword>
<feature type="domain" description="Reverse transcriptase" evidence="8">
    <location>
        <begin position="529"/>
        <end position="706"/>
    </location>
</feature>
<keyword evidence="3" id="KW-0548">Nucleotidyltransferase</keyword>
<dbReference type="InterPro" id="IPR001878">
    <property type="entry name" value="Znf_CCHC"/>
</dbReference>
<dbReference type="PANTHER" id="PTHR37984:SF11">
    <property type="entry name" value="INTEGRASE CATALYTIC DOMAIN-CONTAINING PROTEIN"/>
    <property type="match status" value="1"/>
</dbReference>
<dbReference type="Gene3D" id="3.10.20.370">
    <property type="match status" value="1"/>
</dbReference>
<keyword evidence="2" id="KW-0808">Transferase</keyword>
<evidence type="ECO:0000256" key="2">
    <source>
        <dbReference type="ARBA" id="ARBA00022679"/>
    </source>
</evidence>
<dbReference type="CDD" id="cd01647">
    <property type="entry name" value="RT_LTR"/>
    <property type="match status" value="1"/>
</dbReference>
<keyword evidence="7" id="KW-0695">RNA-directed DNA polymerase</keyword>
<protein>
    <recommendedName>
        <fullName evidence="1">RNA-directed DNA polymerase</fullName>
        <ecNumber evidence="1">2.7.7.49</ecNumber>
    </recommendedName>
</protein>
<dbReference type="Gene3D" id="3.30.420.10">
    <property type="entry name" value="Ribonuclease H-like superfamily/Ribonuclease H"/>
    <property type="match status" value="1"/>
</dbReference>
<dbReference type="SMART" id="SM00343">
    <property type="entry name" value="ZnF_C2HC"/>
    <property type="match status" value="2"/>
</dbReference>
<dbReference type="RefSeq" id="XP_062714169.1">
    <property type="nucleotide sequence ID" value="XM_062858185.1"/>
</dbReference>
<proteinExistence type="predicted"/>
<dbReference type="InterPro" id="IPR036397">
    <property type="entry name" value="RNaseH_sf"/>
</dbReference>
<evidence type="ECO:0000256" key="7">
    <source>
        <dbReference type="ARBA" id="ARBA00022918"/>
    </source>
</evidence>
<dbReference type="EC" id="2.7.7.49" evidence="1"/>
<reference evidence="11" key="1">
    <citation type="journal article" date="2015" name="Proc. Natl. Acad. Sci. U.S.A.">
        <title>Genome sequence of the Asian Tiger mosquito, Aedes albopictus, reveals insights into its biology, genetics, and evolution.</title>
        <authorList>
            <person name="Chen X.G."/>
            <person name="Jiang X."/>
            <person name="Gu J."/>
            <person name="Xu M."/>
            <person name="Wu Y."/>
            <person name="Deng Y."/>
            <person name="Zhang C."/>
            <person name="Bonizzoni M."/>
            <person name="Dermauw W."/>
            <person name="Vontas J."/>
            <person name="Armbruster P."/>
            <person name="Huang X."/>
            <person name="Yang Y."/>
            <person name="Zhang H."/>
            <person name="He W."/>
            <person name="Peng H."/>
            <person name="Liu Y."/>
            <person name="Wu K."/>
            <person name="Chen J."/>
            <person name="Lirakis M."/>
            <person name="Topalis P."/>
            <person name="Van Leeuwen T."/>
            <person name="Hall A.B."/>
            <person name="Jiang X."/>
            <person name="Thorpe C."/>
            <person name="Mueller R.L."/>
            <person name="Sun C."/>
            <person name="Waterhouse R.M."/>
            <person name="Yan G."/>
            <person name="Tu Z.J."/>
            <person name="Fang X."/>
            <person name="James A.A."/>
        </authorList>
    </citation>
    <scope>NUCLEOTIDE SEQUENCE [LARGE SCALE GENOMIC DNA]</scope>
    <source>
        <strain evidence="11">Foshan</strain>
    </source>
</reference>
<evidence type="ECO:0000313" key="11">
    <source>
        <dbReference type="Proteomes" id="UP000069940"/>
    </source>
</evidence>
<evidence type="ECO:0000256" key="3">
    <source>
        <dbReference type="ARBA" id="ARBA00022695"/>
    </source>
</evidence>
<evidence type="ECO:0000259" key="8">
    <source>
        <dbReference type="PROSITE" id="PS50878"/>
    </source>
</evidence>
<feature type="domain" description="Integrase catalytic" evidence="9">
    <location>
        <begin position="1049"/>
        <end position="1205"/>
    </location>
</feature>
<dbReference type="Gene3D" id="3.30.70.270">
    <property type="match status" value="2"/>
</dbReference>
<dbReference type="PANTHER" id="PTHR37984">
    <property type="entry name" value="PROTEIN CBG26694"/>
    <property type="match status" value="1"/>
</dbReference>
<reference evidence="10" key="2">
    <citation type="submission" date="2025-05" db="UniProtKB">
        <authorList>
            <consortium name="EnsemblMetazoa"/>
        </authorList>
    </citation>
    <scope>IDENTIFICATION</scope>
    <source>
        <strain evidence="10">Foshan</strain>
    </source>
</reference>
<dbReference type="SUPFAM" id="SSF57756">
    <property type="entry name" value="Retrovirus zinc finger-like domains"/>
    <property type="match status" value="1"/>
</dbReference>
<keyword evidence="11" id="KW-1185">Reference proteome</keyword>
<dbReference type="Gene3D" id="4.10.60.10">
    <property type="entry name" value="Zinc finger, CCHC-type"/>
    <property type="match status" value="1"/>
</dbReference>
<dbReference type="PROSITE" id="PS50994">
    <property type="entry name" value="INTEGRASE"/>
    <property type="match status" value="1"/>
</dbReference>
<dbReference type="Pfam" id="PF17917">
    <property type="entry name" value="RT_RNaseH"/>
    <property type="match status" value="1"/>
</dbReference>
<dbReference type="InterPro" id="IPR000477">
    <property type="entry name" value="RT_dom"/>
</dbReference>
<dbReference type="InterPro" id="IPR043128">
    <property type="entry name" value="Rev_trsase/Diguanyl_cyclase"/>
</dbReference>
<dbReference type="InterPro" id="IPR050951">
    <property type="entry name" value="Retrovirus_Pol_polyprotein"/>
</dbReference>
<keyword evidence="6" id="KW-0378">Hydrolase</keyword>
<dbReference type="InterPro" id="IPR041373">
    <property type="entry name" value="RT_RNaseH"/>
</dbReference>
<dbReference type="InterPro" id="IPR036875">
    <property type="entry name" value="Znf_CCHC_sf"/>
</dbReference>
<dbReference type="Pfam" id="PF00078">
    <property type="entry name" value="RVT_1"/>
    <property type="match status" value="1"/>
</dbReference>
<dbReference type="Pfam" id="PF17921">
    <property type="entry name" value="Integrase_H2C2"/>
    <property type="match status" value="1"/>
</dbReference>
<dbReference type="Pfam" id="PF00665">
    <property type="entry name" value="rve"/>
    <property type="match status" value="1"/>
</dbReference>
<evidence type="ECO:0000259" key="9">
    <source>
        <dbReference type="PROSITE" id="PS50994"/>
    </source>
</evidence>
<evidence type="ECO:0000256" key="1">
    <source>
        <dbReference type="ARBA" id="ARBA00012493"/>
    </source>
</evidence>
<dbReference type="InterPro" id="IPR012337">
    <property type="entry name" value="RNaseH-like_sf"/>
</dbReference>
<dbReference type="PROSITE" id="PS50878">
    <property type="entry name" value="RT_POL"/>
    <property type="match status" value="1"/>
</dbReference>
<dbReference type="InterPro" id="IPR021109">
    <property type="entry name" value="Peptidase_aspartic_dom_sf"/>
</dbReference>
<dbReference type="Gene3D" id="2.40.70.10">
    <property type="entry name" value="Acid Proteases"/>
    <property type="match status" value="1"/>
</dbReference>
<name>A0ABM1Z324_AEDAL</name>
<evidence type="ECO:0000256" key="4">
    <source>
        <dbReference type="ARBA" id="ARBA00022722"/>
    </source>
</evidence>
<evidence type="ECO:0000256" key="6">
    <source>
        <dbReference type="ARBA" id="ARBA00022801"/>
    </source>
</evidence>
<dbReference type="InterPro" id="IPR001584">
    <property type="entry name" value="Integrase_cat-core"/>
</dbReference>
<dbReference type="Proteomes" id="UP000069940">
    <property type="component" value="Unassembled WGS sequence"/>
</dbReference>
<organism evidence="10 11">
    <name type="scientific">Aedes albopictus</name>
    <name type="common">Asian tiger mosquito</name>
    <name type="synonym">Stegomyia albopicta</name>
    <dbReference type="NCBI Taxonomy" id="7160"/>
    <lineage>
        <taxon>Eukaryota</taxon>
        <taxon>Metazoa</taxon>
        <taxon>Ecdysozoa</taxon>
        <taxon>Arthropoda</taxon>
        <taxon>Hexapoda</taxon>
        <taxon>Insecta</taxon>
        <taxon>Pterygota</taxon>
        <taxon>Neoptera</taxon>
        <taxon>Endopterygota</taxon>
        <taxon>Diptera</taxon>
        <taxon>Nematocera</taxon>
        <taxon>Culicoidea</taxon>
        <taxon>Culicidae</taxon>
        <taxon>Culicinae</taxon>
        <taxon>Aedini</taxon>
        <taxon>Aedes</taxon>
        <taxon>Stegomyia</taxon>
    </lineage>
</organism>
<dbReference type="CDD" id="cd09274">
    <property type="entry name" value="RNase_HI_RT_Ty3"/>
    <property type="match status" value="1"/>
</dbReference>
<dbReference type="SUPFAM" id="SSF50630">
    <property type="entry name" value="Acid proteases"/>
    <property type="match status" value="1"/>
</dbReference>
<evidence type="ECO:0000256" key="5">
    <source>
        <dbReference type="ARBA" id="ARBA00022759"/>
    </source>
</evidence>
<evidence type="ECO:0000313" key="10">
    <source>
        <dbReference type="EnsemblMetazoa" id="AALFPA23_014571.P21178"/>
    </source>
</evidence>
<accession>A0ABM1Z324</accession>
<dbReference type="SUPFAM" id="SSF56672">
    <property type="entry name" value="DNA/RNA polymerases"/>
    <property type="match status" value="1"/>
</dbReference>
<dbReference type="SUPFAM" id="SSF53098">
    <property type="entry name" value="Ribonuclease H-like"/>
    <property type="match status" value="1"/>
</dbReference>
<sequence length="1365" mass="156566">MVIDSNHHDPTNWCIPGIVLKSALMEESRPIPMFRCEQIESGKLAKEWQEWKSSLEYYFEASQVHDQKMRRSKMLHLGGPQLQRVFNTLEGTEDFPLVLLEKRWYDVAVERLDAFFKPRKQDVLERHRLRSMKQGPNERFSHYVLRLRQQLKNCGLEKYSQEVKNVMEEIMLVDVIVEGCNSNELRRKILEKDQSLGDIEALGESIESVRVQEQELKIEKRGIESTEVCKVQSSVKTRKERREEKVINRFPTVSSTYKDSRICFACGRQGHMSKSPMCPAKDQICRRCKKPGHFENVCRKHPSDFRHPAPPKKVQIVEDIADHASETLHQELQPEPQPASQSRPYRTAAERKVYYTFYTGSDTNVFACTIGGVKTEVFIDSGSDVNLITSDTWEKLKAQQIVVSKCQKGSCKVLKAYASSKPLTILGTFQAVIEIGKRSVEAEFMVVQNGQRNLLGDTSSKQLGILKIGLETNQVSNVEGNDSPFSKITGMKVRLSMDPKITPVFQPLRRIPIPLEAAVNEKLDELLRREIIEPKQGPATWVSPLVVANKTNGTIRLCVDLRRVNQAVIRERHPMPIIDDVLAKIGRGKVWSVLDIKDAFFLLELEEESRDIVTFITHRGLYRFTRLPFGLVSAPEIFQRKMDEILADCEGTYWYLDDVGVEGSSVEEHDLRLKKVLERFEEKGVILNWEKCKIRVTDFEFLGYNINPQGILPSDSKRDAIMSFRQPLNENLASQDEPLRRLTQKGVKFQWGEKEESAFHAVKQSLVNAQRLGFYKHEDRTSVIADASPYALGGVLIQTDTNGNSRVICYASKSLTDTERRYCQTEKEALALVWSVERFQVYLIGKEFNLLTDCKALIFLFTPASRPCARIERWVLRLQSFQYNIVHISGQTNIADVLSRLSTFVPTPFDETEEMVVYEVVTAAAKMVALKWEEIENKSRDDPEILEVSDALKSGALDDLPLAYRVISSELCMVSDVLLRGDKIVIPKILRERVLRLGHEGHPGIRIMKANLRGNVWWPKIDQDVERFVKACRGCSLVSAPNVPEPMMRKELPSRVWEQIAVDFLGPLPNGENLLVCVDYYSRYMEVVEMLEISASSTIRELLTIFSRYGVPDILRADNGPQFASEEFRDFCDEFGIHLERTIPYWPQMNGEVERQNRSILKRLRIAQELGQDWKQELRRYLMMYHSSNHTTTGKTPAELMFGRNLRTKLPYVPATTIDTEGVRDRDKLEKEKGRVYADSKRRARPSSIKVGDHVLAKRMRKDNKLSSDFGPEEFKVVQKKGTEVVIRSTDSGKEYRRSAAHLKTISAPLHEKVGQSPEIYVQPNEQVERAMDQFEEPGDVPSEVARTSKRVRKESKLLKDYVTY</sequence>
<dbReference type="Gene3D" id="1.10.340.70">
    <property type="match status" value="1"/>
</dbReference>
<dbReference type="Gene3D" id="3.10.10.10">
    <property type="entry name" value="HIV Type 1 Reverse Transcriptase, subunit A, domain 1"/>
    <property type="match status" value="1"/>
</dbReference>
<dbReference type="InterPro" id="IPR041588">
    <property type="entry name" value="Integrase_H2C2"/>
</dbReference>
<dbReference type="EnsemblMetazoa" id="AALFPA23_014571.R21178">
    <property type="protein sequence ID" value="AALFPA23_014571.P21178"/>
    <property type="gene ID" value="AALFPA23_014571"/>
</dbReference>
<keyword evidence="5" id="KW-0255">Endonuclease</keyword>
<dbReference type="InterPro" id="IPR043502">
    <property type="entry name" value="DNA/RNA_pol_sf"/>
</dbReference>
<dbReference type="GeneID" id="134290952"/>